<evidence type="ECO:0000256" key="1">
    <source>
        <dbReference type="SAM" id="Phobius"/>
    </source>
</evidence>
<dbReference type="InterPro" id="IPR036188">
    <property type="entry name" value="FAD/NAD-bd_sf"/>
</dbReference>
<dbReference type="Proteomes" id="UP000503540">
    <property type="component" value="Chromosome"/>
</dbReference>
<keyword evidence="3" id="KW-1185">Reference proteome</keyword>
<dbReference type="AlphaFoldDB" id="A0A6G9YR04"/>
<dbReference type="EMBL" id="CP046172">
    <property type="protein sequence ID" value="QIS15527.1"/>
    <property type="molecule type" value="Genomic_DNA"/>
</dbReference>
<dbReference type="PRINTS" id="PR00469">
    <property type="entry name" value="PNDRDTASEII"/>
</dbReference>
<dbReference type="Gene3D" id="3.50.50.60">
    <property type="entry name" value="FAD/NAD(P)-binding domain"/>
    <property type="match status" value="2"/>
</dbReference>
<dbReference type="InterPro" id="IPR051209">
    <property type="entry name" value="FAD-bind_Monooxygenase_sf"/>
</dbReference>
<protein>
    <submittedName>
        <fullName evidence="2">NAD(P)-binding protein</fullName>
    </submittedName>
</protein>
<sequence length="509" mass="56667">MSDKDLYLLPEHEVIIVGAGFGGMAAAIALTRAGIDDFVMLERESEVGGVWRDNTYPGVAVDIPSFSYSYGFEPNAWSRAFAPGAELFSYAKRCAAKYGLRPRIRFDSEVSVARFDEDDHLWRVELSDGSMVTGRYLFACHGTFSTPTKPAIPGLADFAGRVNYTMRWDHSHDLTGERVAVIGTGASALQVIPEIAPKVAALKVFQRTPIWVLPKPNPRLDGITRLALDKLPLARRSARLATDLFAELFVTFGAVHYAELPFIVGGTETMARNFLNSQVKDPVLREKLTPTYGFGCKRPSFSNTYYRTYLRDNVELVTDGIERITPNGVRTIDGLEREIDTLVLATGFKVFDVPYDLYGSAGETLNERWDRDRRQSYEGTTVHGFPNMFLTPGPYGVTGSSLFATFDICVKHAMRVIRAAHRRGATRVEVTAEAQDRFMEFVHSREGKTMFHNRTCAGSNTYYIDQHGDAPYLRPTAGVHAMWAQKTFGLNDYRFDGHGCDSVAVGVGR</sequence>
<proteinExistence type="predicted"/>
<feature type="transmembrane region" description="Helical" evidence="1">
    <location>
        <begin position="14"/>
        <end position="35"/>
    </location>
</feature>
<dbReference type="PRINTS" id="PR00368">
    <property type="entry name" value="FADPNR"/>
</dbReference>
<organism evidence="2 3">
    <name type="scientific">Nocardia arthritidis</name>
    <dbReference type="NCBI Taxonomy" id="228602"/>
    <lineage>
        <taxon>Bacteria</taxon>
        <taxon>Bacillati</taxon>
        <taxon>Actinomycetota</taxon>
        <taxon>Actinomycetes</taxon>
        <taxon>Mycobacteriales</taxon>
        <taxon>Nocardiaceae</taxon>
        <taxon>Nocardia</taxon>
    </lineage>
</organism>
<keyword evidence="1" id="KW-1133">Transmembrane helix</keyword>
<keyword evidence="1" id="KW-0812">Transmembrane</keyword>
<keyword evidence="1" id="KW-0472">Membrane</keyword>
<evidence type="ECO:0000313" key="3">
    <source>
        <dbReference type="Proteomes" id="UP000503540"/>
    </source>
</evidence>
<dbReference type="PANTHER" id="PTHR42877:SF4">
    <property type="entry name" value="FAD_NAD(P)-BINDING DOMAIN-CONTAINING PROTEIN-RELATED"/>
    <property type="match status" value="1"/>
</dbReference>
<dbReference type="KEGG" id="nah:F5544_38525"/>
<gene>
    <name evidence="2" type="ORF">F5544_38525</name>
</gene>
<dbReference type="Pfam" id="PF13738">
    <property type="entry name" value="Pyr_redox_3"/>
    <property type="match status" value="1"/>
</dbReference>
<dbReference type="SUPFAM" id="SSF51905">
    <property type="entry name" value="FAD/NAD(P)-binding domain"/>
    <property type="match status" value="1"/>
</dbReference>
<name>A0A6G9YR04_9NOCA</name>
<reference evidence="2 3" key="1">
    <citation type="journal article" date="2019" name="ACS Chem. Biol.">
        <title>Identification and Mobilization of a Cryptic Antibiotic Biosynthesis Gene Locus from a Human-Pathogenic Nocardia Isolate.</title>
        <authorList>
            <person name="Herisse M."/>
            <person name="Ishida K."/>
            <person name="Porter J.L."/>
            <person name="Howden B."/>
            <person name="Hertweck C."/>
            <person name="Stinear T.P."/>
            <person name="Pidot S.J."/>
        </authorList>
    </citation>
    <scope>NUCLEOTIDE SEQUENCE [LARGE SCALE GENOMIC DNA]</scope>
    <source>
        <strain evidence="2 3">AUSMDU00012717</strain>
    </source>
</reference>
<dbReference type="PANTHER" id="PTHR42877">
    <property type="entry name" value="L-ORNITHINE N(5)-MONOOXYGENASE-RELATED"/>
    <property type="match status" value="1"/>
</dbReference>
<accession>A0A6G9YR04</accession>
<dbReference type="RefSeq" id="WP_203217444.1">
    <property type="nucleotide sequence ID" value="NZ_CP046172.1"/>
</dbReference>
<evidence type="ECO:0000313" key="2">
    <source>
        <dbReference type="EMBL" id="QIS15527.1"/>
    </source>
</evidence>